<protein>
    <submittedName>
        <fullName evidence="2">Uncharacterized protein</fullName>
    </submittedName>
</protein>
<feature type="region of interest" description="Disordered" evidence="1">
    <location>
        <begin position="336"/>
        <end position="356"/>
    </location>
</feature>
<comment type="caution">
    <text evidence="2">The sequence shown here is derived from an EMBL/GenBank/DDBJ whole genome shotgun (WGS) entry which is preliminary data.</text>
</comment>
<dbReference type="GO" id="GO:0015074">
    <property type="term" value="P:DNA integration"/>
    <property type="evidence" value="ECO:0007669"/>
    <property type="project" value="InterPro"/>
</dbReference>
<dbReference type="GO" id="GO:0003677">
    <property type="term" value="F:DNA binding"/>
    <property type="evidence" value="ECO:0007669"/>
    <property type="project" value="InterPro"/>
</dbReference>
<evidence type="ECO:0000313" key="3">
    <source>
        <dbReference type="Proteomes" id="UP000237271"/>
    </source>
</evidence>
<reference evidence="2 3" key="1">
    <citation type="journal article" date="2017" name="Genome Biol. Evol.">
        <title>Phytophthora megakarya and P. palmivora, closely related causal agents of cacao black pod rot, underwent increases in genome sizes and gene numbers by different mechanisms.</title>
        <authorList>
            <person name="Ali S.S."/>
            <person name="Shao J."/>
            <person name="Lary D.J."/>
            <person name="Kronmiller B."/>
            <person name="Shen D."/>
            <person name="Strem M.D."/>
            <person name="Amoako-Attah I."/>
            <person name="Akrofi A.Y."/>
            <person name="Begoude B.A."/>
            <person name="Ten Hoopen G.M."/>
            <person name="Coulibaly K."/>
            <person name="Kebe B.I."/>
            <person name="Melnick R.L."/>
            <person name="Guiltinan M.J."/>
            <person name="Tyler B.M."/>
            <person name="Meinhardt L.W."/>
            <person name="Bailey B.A."/>
        </authorList>
    </citation>
    <scope>NUCLEOTIDE SEQUENCE [LARGE SCALE GENOMIC DNA]</scope>
    <source>
        <strain evidence="3">sbr112.9</strain>
    </source>
</reference>
<dbReference type="EMBL" id="NCKW01005434">
    <property type="protein sequence ID" value="POM72856.1"/>
    <property type="molecule type" value="Genomic_DNA"/>
</dbReference>
<feature type="region of interest" description="Disordered" evidence="1">
    <location>
        <begin position="281"/>
        <end position="303"/>
    </location>
</feature>
<dbReference type="Proteomes" id="UP000237271">
    <property type="component" value="Unassembled WGS sequence"/>
</dbReference>
<gene>
    <name evidence="2" type="ORF">PHPALM_10369</name>
</gene>
<accession>A0A2P4Y4Y6</accession>
<dbReference type="OrthoDB" id="113189at2759"/>
<dbReference type="GO" id="GO:0006310">
    <property type="term" value="P:DNA recombination"/>
    <property type="evidence" value="ECO:0007669"/>
    <property type="project" value="InterPro"/>
</dbReference>
<dbReference type="InterPro" id="IPR013762">
    <property type="entry name" value="Integrase-like_cat_sf"/>
</dbReference>
<evidence type="ECO:0000313" key="2">
    <source>
        <dbReference type="EMBL" id="POM72856.1"/>
    </source>
</evidence>
<organism evidence="2 3">
    <name type="scientific">Phytophthora palmivora</name>
    <dbReference type="NCBI Taxonomy" id="4796"/>
    <lineage>
        <taxon>Eukaryota</taxon>
        <taxon>Sar</taxon>
        <taxon>Stramenopiles</taxon>
        <taxon>Oomycota</taxon>
        <taxon>Peronosporomycetes</taxon>
        <taxon>Peronosporales</taxon>
        <taxon>Peronosporaceae</taxon>
        <taxon>Phytophthora</taxon>
    </lineage>
</organism>
<name>A0A2P4Y4Y6_9STRA</name>
<dbReference type="AlphaFoldDB" id="A0A2P4Y4Y6"/>
<dbReference type="Gene3D" id="1.10.443.10">
    <property type="entry name" value="Intergrase catalytic core"/>
    <property type="match status" value="1"/>
</dbReference>
<feature type="compositionally biased region" description="Polar residues" evidence="1">
    <location>
        <begin position="286"/>
        <end position="295"/>
    </location>
</feature>
<sequence length="356" mass="38735">MWEGSSPSGDLQCKSSNRTIYAQVLDASPGAAINEKVTVDSKVFGNHYQALKTCPDGSVAYLSMGTTSTSVQVFLVDEEVEYGMHLAFKEGRRGKLLARHSVMQYFRQAKNWLLEQFPQHRTKDKSLLKKGQVLERHCMKRESGAFVNKAPACAKSALKRMMVYLYSTAVIPADYQDAALLCLLWFLLGRASDLTLLRKVNLSIGSGDIFFVRFIHIKTSEEQGLSLFPDEDFATCPILAIAVALATQAAPGVALLSQIPAQAVSTQSEIAPATPLIDLLDHPEPMTSSQPAANSEKSEDAAPGVHSYINRVLDRFMGKAGVAEHLTSHSFRWGGRSTPTELACAHSGSSIEALGT</sequence>
<keyword evidence="3" id="KW-1185">Reference proteome</keyword>
<proteinExistence type="predicted"/>
<evidence type="ECO:0000256" key="1">
    <source>
        <dbReference type="SAM" id="MobiDB-lite"/>
    </source>
</evidence>